<dbReference type="Proteomes" id="UP000092993">
    <property type="component" value="Unassembled WGS sequence"/>
</dbReference>
<evidence type="ECO:0000256" key="3">
    <source>
        <dbReference type="ARBA" id="ARBA00022483"/>
    </source>
</evidence>
<keyword evidence="4" id="KW-0175">Coiled coil</keyword>
<dbReference type="InterPro" id="IPR009976">
    <property type="entry name" value="Sec10-like"/>
</dbReference>
<dbReference type="PANTHER" id="PTHR12100:SF0">
    <property type="entry name" value="EXOCYST COMPLEX COMPONENT 5"/>
    <property type="match status" value="1"/>
</dbReference>
<evidence type="ECO:0000256" key="1">
    <source>
        <dbReference type="ARBA" id="ARBA00006572"/>
    </source>
</evidence>
<dbReference type="InterPro" id="IPR048625">
    <property type="entry name" value="Sec10_N"/>
</dbReference>
<dbReference type="OrthoDB" id="125856at2759"/>
<evidence type="ECO:0000259" key="6">
    <source>
        <dbReference type="Pfam" id="PF20667"/>
    </source>
</evidence>
<keyword evidence="8" id="KW-1185">Reference proteome</keyword>
<keyword evidence="3" id="KW-0268">Exocytosis</keyword>
<dbReference type="Pfam" id="PF07393">
    <property type="entry name" value="Sec10_HB"/>
    <property type="match status" value="1"/>
</dbReference>
<organism evidence="7 8">
    <name type="scientific">Grifola frondosa</name>
    <name type="common">Maitake</name>
    <name type="synonym">Polyporus frondosus</name>
    <dbReference type="NCBI Taxonomy" id="5627"/>
    <lineage>
        <taxon>Eukaryota</taxon>
        <taxon>Fungi</taxon>
        <taxon>Dikarya</taxon>
        <taxon>Basidiomycota</taxon>
        <taxon>Agaricomycotina</taxon>
        <taxon>Agaricomycetes</taxon>
        <taxon>Polyporales</taxon>
        <taxon>Grifolaceae</taxon>
        <taxon>Grifola</taxon>
    </lineage>
</organism>
<dbReference type="EMBL" id="LUGG01000003">
    <property type="protein sequence ID" value="OBZ76506.1"/>
    <property type="molecule type" value="Genomic_DNA"/>
</dbReference>
<reference evidence="7 8" key="1">
    <citation type="submission" date="2016-03" db="EMBL/GenBank/DDBJ databases">
        <title>Whole genome sequencing of Grifola frondosa 9006-11.</title>
        <authorList>
            <person name="Min B."/>
            <person name="Park H."/>
            <person name="Kim J.-G."/>
            <person name="Cho H."/>
            <person name="Oh Y.-L."/>
            <person name="Kong W.-S."/>
            <person name="Choi I.-G."/>
        </authorList>
    </citation>
    <scope>NUCLEOTIDE SEQUENCE [LARGE SCALE GENOMIC DNA]</scope>
    <source>
        <strain evidence="7 8">9006-11</strain>
    </source>
</reference>
<sequence>MLPARSLEPSVQPHLRLESFEGKFDVKEFVGSISEKLIAQSKADSGPFDPKPFIRTFEAAVDKLIAVRKDVQAKTEQMEKSVRIAERDYSKKMAELNRGFEAVGQSFSGMETKMNEVGRTAIRIGEQMESVHQQRQRAQAAYDLIDFYNQFSRDDTSRLDTLKKEGKEGRRKVAVLLRRLSTVAKEVDLPHADKTRENIDRYCEKFEKDMLHLFDRAYRRGDPKMMHHCAQTLLDFNGGASCVQVYVNQHDFFINRVRENTNIDDRLWGILPDPDATPPTTEAGLQELFQEIRTTVGQEAKSFKPSSPTQPLLCKYFCSECLRSLFNSTSNS</sequence>
<feature type="domain" description="Exocyst complex component Sec10-like alpha-helical bundle" evidence="5">
    <location>
        <begin position="173"/>
        <end position="301"/>
    </location>
</feature>
<evidence type="ECO:0000259" key="5">
    <source>
        <dbReference type="Pfam" id="PF07393"/>
    </source>
</evidence>
<dbReference type="GO" id="GO:0006893">
    <property type="term" value="P:Golgi to plasma membrane transport"/>
    <property type="evidence" value="ECO:0007669"/>
    <property type="project" value="TreeGrafter"/>
</dbReference>
<comment type="caution">
    <text evidence="7">The sequence shown here is derived from an EMBL/GenBank/DDBJ whole genome shotgun (WGS) entry which is preliminary data.</text>
</comment>
<proteinExistence type="inferred from homology"/>
<dbReference type="STRING" id="5627.A0A1C7MJH0"/>
<evidence type="ECO:0000256" key="4">
    <source>
        <dbReference type="ARBA" id="ARBA00023054"/>
    </source>
</evidence>
<feature type="domain" description="Exocyst complex component Sec10 N-terminal" evidence="6">
    <location>
        <begin position="50"/>
        <end position="163"/>
    </location>
</feature>
<dbReference type="GO" id="GO:0006887">
    <property type="term" value="P:exocytosis"/>
    <property type="evidence" value="ECO:0007669"/>
    <property type="project" value="UniProtKB-KW"/>
</dbReference>
<dbReference type="Pfam" id="PF20667">
    <property type="entry name" value="Sec10_N"/>
    <property type="match status" value="1"/>
</dbReference>
<evidence type="ECO:0000256" key="2">
    <source>
        <dbReference type="ARBA" id="ARBA00022448"/>
    </source>
</evidence>
<dbReference type="InterPro" id="IPR048627">
    <property type="entry name" value="Sec10_HB"/>
</dbReference>
<comment type="similarity">
    <text evidence="1">Belongs to the SEC10 family.</text>
</comment>
<dbReference type="GO" id="GO:0000145">
    <property type="term" value="C:exocyst"/>
    <property type="evidence" value="ECO:0007669"/>
    <property type="project" value="TreeGrafter"/>
</dbReference>
<evidence type="ECO:0000313" key="8">
    <source>
        <dbReference type="Proteomes" id="UP000092993"/>
    </source>
</evidence>
<gene>
    <name evidence="7" type="primary">sec10</name>
    <name evidence="7" type="ORF">A0H81_03769</name>
</gene>
<dbReference type="AlphaFoldDB" id="A0A1C7MJH0"/>
<accession>A0A1C7MJH0</accession>
<dbReference type="PANTHER" id="PTHR12100">
    <property type="entry name" value="SEC10"/>
    <property type="match status" value="1"/>
</dbReference>
<name>A0A1C7MJH0_GRIFR</name>
<evidence type="ECO:0000313" key="7">
    <source>
        <dbReference type="EMBL" id="OBZ76506.1"/>
    </source>
</evidence>
<keyword evidence="2" id="KW-0813">Transport</keyword>
<protein>
    <submittedName>
        <fullName evidence="7">Exocyst complex component sec10</fullName>
    </submittedName>
</protein>